<dbReference type="SUPFAM" id="SSF51735">
    <property type="entry name" value="NAD(P)-binding Rossmann-fold domains"/>
    <property type="match status" value="1"/>
</dbReference>
<dbReference type="PANTHER" id="PTHR43377">
    <property type="entry name" value="BILIVERDIN REDUCTASE A"/>
    <property type="match status" value="1"/>
</dbReference>
<dbReference type="SUPFAM" id="SSF55347">
    <property type="entry name" value="Glyceraldehyde-3-phosphate dehydrogenase-like, C-terminal domain"/>
    <property type="match status" value="1"/>
</dbReference>
<sequence length="333" mass="36146">MRLALFDVSHWHFPLYVPALERPGIEIVGVCDGEGIAGPAVARRFGCPLVPREDLLAASFDFALVFSRHVDMPAVAEALIERRRPFLIEKPCGLTSAAVRRLDRLARESHVFVTVPFILRVSDLPVRLTDGGALDPAGFQHLSFRFVPGPLSRYEASAPWMLRADQAGGGSAINVGVHFYDLVSVLTGSPVVSVGGRTQRFRADADVEELAVFTLATASGQIAGVTTGYLYPNTAGDQREFSFSVAHRDAYFQGYADRLAVKRPGRPEAERGTIDYETDRFYPAFLDEALRRLADGRPPIAGLPEAAHALAVVEAGYRSARRGGEVVAVETGP</sequence>
<protein>
    <submittedName>
        <fullName evidence="3">Dehydrogenase</fullName>
    </submittedName>
</protein>
<comment type="caution">
    <text evidence="3">The sequence shown here is derived from an EMBL/GenBank/DDBJ whole genome shotgun (WGS) entry which is preliminary data.</text>
</comment>
<dbReference type="Gene3D" id="3.30.360.10">
    <property type="entry name" value="Dihydrodipicolinate Reductase, domain 2"/>
    <property type="match status" value="1"/>
</dbReference>
<organism evidence="3 4">
    <name type="scientific">Labrys wisconsinensis</name>
    <dbReference type="NCBI Taxonomy" id="425677"/>
    <lineage>
        <taxon>Bacteria</taxon>
        <taxon>Pseudomonadati</taxon>
        <taxon>Pseudomonadota</taxon>
        <taxon>Alphaproteobacteria</taxon>
        <taxon>Hyphomicrobiales</taxon>
        <taxon>Xanthobacteraceae</taxon>
        <taxon>Labrys</taxon>
    </lineage>
</organism>
<dbReference type="Gene3D" id="3.40.50.720">
    <property type="entry name" value="NAD(P)-binding Rossmann-like Domain"/>
    <property type="match status" value="1"/>
</dbReference>
<dbReference type="RefSeq" id="WP_307267662.1">
    <property type="nucleotide sequence ID" value="NZ_JAUSVX010000001.1"/>
</dbReference>
<evidence type="ECO:0000259" key="2">
    <source>
        <dbReference type="Pfam" id="PF22725"/>
    </source>
</evidence>
<dbReference type="PANTHER" id="PTHR43377:SF1">
    <property type="entry name" value="BILIVERDIN REDUCTASE A"/>
    <property type="match status" value="1"/>
</dbReference>
<dbReference type="Pfam" id="PF22725">
    <property type="entry name" value="GFO_IDH_MocA_C3"/>
    <property type="match status" value="1"/>
</dbReference>
<keyword evidence="4" id="KW-1185">Reference proteome</keyword>
<dbReference type="Proteomes" id="UP001242480">
    <property type="component" value="Unassembled WGS sequence"/>
</dbReference>
<proteinExistence type="predicted"/>
<dbReference type="InterPro" id="IPR055170">
    <property type="entry name" value="GFO_IDH_MocA-like_dom"/>
</dbReference>
<evidence type="ECO:0000259" key="1">
    <source>
        <dbReference type="Pfam" id="PF01408"/>
    </source>
</evidence>
<dbReference type="EMBL" id="JAUSVX010000001">
    <property type="protein sequence ID" value="MDQ0467684.1"/>
    <property type="molecule type" value="Genomic_DNA"/>
</dbReference>
<feature type="domain" description="Gfo/Idh/MocA-like oxidoreductase N-terminal" evidence="1">
    <location>
        <begin position="22"/>
        <end position="115"/>
    </location>
</feature>
<dbReference type="InterPro" id="IPR000683">
    <property type="entry name" value="Gfo/Idh/MocA-like_OxRdtase_N"/>
</dbReference>
<dbReference type="InterPro" id="IPR051450">
    <property type="entry name" value="Gfo/Idh/MocA_Oxidoreductases"/>
</dbReference>
<accession>A0ABU0J303</accession>
<evidence type="ECO:0000313" key="4">
    <source>
        <dbReference type="Proteomes" id="UP001242480"/>
    </source>
</evidence>
<dbReference type="InterPro" id="IPR036291">
    <property type="entry name" value="NAD(P)-bd_dom_sf"/>
</dbReference>
<gene>
    <name evidence="3" type="ORF">QO011_000679</name>
</gene>
<evidence type="ECO:0000313" key="3">
    <source>
        <dbReference type="EMBL" id="MDQ0467684.1"/>
    </source>
</evidence>
<feature type="domain" description="GFO/IDH/MocA-like oxidoreductase" evidence="2">
    <location>
        <begin position="156"/>
        <end position="235"/>
    </location>
</feature>
<reference evidence="3 4" key="1">
    <citation type="submission" date="2023-07" db="EMBL/GenBank/DDBJ databases">
        <title>Genomic Encyclopedia of Type Strains, Phase IV (KMG-IV): sequencing the most valuable type-strain genomes for metagenomic binning, comparative biology and taxonomic classification.</title>
        <authorList>
            <person name="Goeker M."/>
        </authorList>
    </citation>
    <scope>NUCLEOTIDE SEQUENCE [LARGE SCALE GENOMIC DNA]</scope>
    <source>
        <strain evidence="3 4">DSM 19619</strain>
    </source>
</reference>
<name>A0ABU0J303_9HYPH</name>
<dbReference type="Pfam" id="PF01408">
    <property type="entry name" value="GFO_IDH_MocA"/>
    <property type="match status" value="1"/>
</dbReference>